<evidence type="ECO:0000256" key="4">
    <source>
        <dbReference type="HAMAP-Rule" id="MF_00099"/>
    </source>
</evidence>
<comment type="caution">
    <text evidence="9">The sequence shown here is derived from an EMBL/GenBank/DDBJ whole genome shotgun (WGS) entry which is preliminary data.</text>
</comment>
<evidence type="ECO:0000256" key="5">
    <source>
        <dbReference type="PROSITE-ProRule" id="PRU00050"/>
    </source>
</evidence>
<dbReference type="SMART" id="SM00448">
    <property type="entry name" value="REC"/>
    <property type="match status" value="1"/>
</dbReference>
<feature type="domain" description="CheB-type methylesterase" evidence="8">
    <location>
        <begin position="154"/>
        <end position="346"/>
    </location>
</feature>
<evidence type="ECO:0000313" key="9">
    <source>
        <dbReference type="EMBL" id="ODN67891.1"/>
    </source>
</evidence>
<evidence type="ECO:0000259" key="7">
    <source>
        <dbReference type="PROSITE" id="PS50110"/>
    </source>
</evidence>
<dbReference type="Gene3D" id="3.40.50.180">
    <property type="entry name" value="Methylesterase CheB, C-terminal domain"/>
    <property type="match status" value="1"/>
</dbReference>
<dbReference type="GO" id="GO:0006935">
    <property type="term" value="P:chemotaxis"/>
    <property type="evidence" value="ECO:0007669"/>
    <property type="project" value="UniProtKB-UniRule"/>
</dbReference>
<dbReference type="GO" id="GO:0005737">
    <property type="term" value="C:cytoplasm"/>
    <property type="evidence" value="ECO:0007669"/>
    <property type="project" value="UniProtKB-SubCell"/>
</dbReference>
<dbReference type="PROSITE" id="PS50110">
    <property type="entry name" value="RESPONSE_REGULATORY"/>
    <property type="match status" value="1"/>
</dbReference>
<dbReference type="PROSITE" id="PS50122">
    <property type="entry name" value="CHEB"/>
    <property type="match status" value="1"/>
</dbReference>
<dbReference type="EMBL" id="MCRI01000002">
    <property type="protein sequence ID" value="ODN67891.1"/>
    <property type="molecule type" value="Genomic_DNA"/>
</dbReference>
<dbReference type="RefSeq" id="WP_069294985.1">
    <property type="nucleotide sequence ID" value="NZ_MCRI01000002.1"/>
</dbReference>
<dbReference type="PANTHER" id="PTHR42872:SF3">
    <property type="entry name" value="PROTEIN-GLUTAMATE METHYLESTERASE_PROTEIN-GLUTAMINE GLUTAMINASE 1"/>
    <property type="match status" value="1"/>
</dbReference>
<comment type="domain">
    <text evidence="4">Contains a C-terminal catalytic domain, and an N-terminal region which modulates catalytic activity.</text>
</comment>
<protein>
    <recommendedName>
        <fullName evidence="4">Protein-glutamate methylesterase/protein-glutamine glutaminase</fullName>
        <ecNumber evidence="4">3.1.1.61</ecNumber>
        <ecNumber evidence="4">3.5.1.44</ecNumber>
    </recommendedName>
</protein>
<dbReference type="NCBIfam" id="NF001965">
    <property type="entry name" value="PRK00742.1"/>
    <property type="match status" value="1"/>
</dbReference>
<dbReference type="EC" id="3.5.1.44" evidence="4"/>
<feature type="modified residue" description="4-aspartylphosphate" evidence="4 6">
    <location>
        <position position="55"/>
    </location>
</feature>
<comment type="catalytic activity">
    <reaction evidence="3 4">
        <text>[protein]-L-glutamate 5-O-methyl ester + H2O = L-glutamyl-[protein] + methanol + H(+)</text>
        <dbReference type="Rhea" id="RHEA:23236"/>
        <dbReference type="Rhea" id="RHEA-COMP:10208"/>
        <dbReference type="Rhea" id="RHEA-COMP:10311"/>
        <dbReference type="ChEBI" id="CHEBI:15377"/>
        <dbReference type="ChEBI" id="CHEBI:15378"/>
        <dbReference type="ChEBI" id="CHEBI:17790"/>
        <dbReference type="ChEBI" id="CHEBI:29973"/>
        <dbReference type="ChEBI" id="CHEBI:82795"/>
        <dbReference type="EC" id="3.1.1.61"/>
    </reaction>
</comment>
<comment type="PTM">
    <text evidence="4">Phosphorylated by CheA. Phosphorylation of the N-terminal regulatory domain activates the methylesterase activity.</text>
</comment>
<dbReference type="InterPro" id="IPR011006">
    <property type="entry name" value="CheY-like_superfamily"/>
</dbReference>
<evidence type="ECO:0000259" key="8">
    <source>
        <dbReference type="PROSITE" id="PS50122"/>
    </source>
</evidence>
<dbReference type="SUPFAM" id="SSF52738">
    <property type="entry name" value="Methylesterase CheB, C-terminal domain"/>
    <property type="match status" value="1"/>
</dbReference>
<dbReference type="STRING" id="291169.A9E74_00397"/>
<feature type="active site" evidence="4 5">
    <location>
        <position position="195"/>
    </location>
</feature>
<keyword evidence="10" id="KW-1185">Reference proteome</keyword>
<keyword evidence="4" id="KW-0963">Cytoplasm</keyword>
<dbReference type="InterPro" id="IPR035909">
    <property type="entry name" value="CheB_C"/>
</dbReference>
<dbReference type="PIRSF" id="PIRSF000876">
    <property type="entry name" value="RR_chemtxs_CheB"/>
    <property type="match status" value="1"/>
</dbReference>
<dbReference type="CDD" id="cd16432">
    <property type="entry name" value="CheB_Rec"/>
    <property type="match status" value="1"/>
</dbReference>
<sequence length="346" mass="37560">MTVKVLIVDDSAFFRRRLTEIINADPRLEVIASAADGLEAVEQVSRYRPDVVTMDLEMPLLDGIGAVKKIMRRRPTPVLMLSTWTTDGAKATLDALDAGAMDFLPKRFEDLAQDKASARQKLCDRINFLATHSKPNKHTSIVKAPEQPATPVIPAEKKKIELVVIGTSTGGPVALQNVLSQLPANFPFPIILLQHMPATFTPSFAERLNSQCDIQIKEAQQNDPLRPGVAYLAPGGQQLLLKGRRGQLYLQVDPGPETATYRPCIDVTLESVSQICPAQTLTIILTGMGADGCEGAIKMHQKGATIWAQDQQSSTIYGMPMAVAKAGIADKILSLTEIGKLLTALK</sequence>
<dbReference type="Proteomes" id="UP000094379">
    <property type="component" value="Unassembled WGS sequence"/>
</dbReference>
<feature type="active site" evidence="4 5">
    <location>
        <position position="168"/>
    </location>
</feature>
<dbReference type="InterPro" id="IPR001789">
    <property type="entry name" value="Sig_transdc_resp-reg_receiver"/>
</dbReference>
<dbReference type="Gene3D" id="3.40.50.2300">
    <property type="match status" value="1"/>
</dbReference>
<keyword evidence="1 4" id="KW-0145">Chemotaxis</keyword>
<reference evidence="9 10" key="1">
    <citation type="submission" date="2016-07" db="EMBL/GenBank/DDBJ databases">
        <title>Draft Genome Sequence of Methylophaga muralis Bur 1.</title>
        <authorList>
            <person name="Vasilenko O.V."/>
            <person name="Doronina N.V."/>
            <person name="Shmareva M.N."/>
            <person name="Tarlachkov S.V."/>
            <person name="Mustakhimov I."/>
            <person name="Trotsenko Y.A."/>
        </authorList>
    </citation>
    <scope>NUCLEOTIDE SEQUENCE [LARGE SCALE GENOMIC DNA]</scope>
    <source>
        <strain evidence="9 10">Bur 1</strain>
    </source>
</reference>
<comment type="similarity">
    <text evidence="4">Belongs to the CheB family.</text>
</comment>
<dbReference type="Pfam" id="PF01339">
    <property type="entry name" value="CheB_methylest"/>
    <property type="match status" value="1"/>
</dbReference>
<evidence type="ECO:0000256" key="1">
    <source>
        <dbReference type="ARBA" id="ARBA00022500"/>
    </source>
</evidence>
<dbReference type="AlphaFoldDB" id="A0A1E3GWZ9"/>
<evidence type="ECO:0000313" key="10">
    <source>
        <dbReference type="Proteomes" id="UP000094379"/>
    </source>
</evidence>
<evidence type="ECO:0000256" key="6">
    <source>
        <dbReference type="PROSITE-ProRule" id="PRU00169"/>
    </source>
</evidence>
<dbReference type="CDD" id="cd17541">
    <property type="entry name" value="REC_CheB-like"/>
    <property type="match status" value="1"/>
</dbReference>
<dbReference type="HAMAP" id="MF_00099">
    <property type="entry name" value="CheB_chemtxs"/>
    <property type="match status" value="1"/>
</dbReference>
<name>A0A1E3GWZ9_9GAMM</name>
<dbReference type="EC" id="3.1.1.61" evidence="4"/>
<dbReference type="InterPro" id="IPR008248">
    <property type="entry name" value="CheB-like"/>
</dbReference>
<organism evidence="9 10">
    <name type="scientific">Methylophaga muralis</name>
    <dbReference type="NCBI Taxonomy" id="291169"/>
    <lineage>
        <taxon>Bacteria</taxon>
        <taxon>Pseudomonadati</taxon>
        <taxon>Pseudomonadota</taxon>
        <taxon>Gammaproteobacteria</taxon>
        <taxon>Thiotrichales</taxon>
        <taxon>Piscirickettsiaceae</taxon>
        <taxon>Methylophaga</taxon>
    </lineage>
</organism>
<dbReference type="GO" id="GO:0000156">
    <property type="term" value="F:phosphorelay response regulator activity"/>
    <property type="evidence" value="ECO:0007669"/>
    <property type="project" value="InterPro"/>
</dbReference>
<dbReference type="GO" id="GO:0008984">
    <property type="term" value="F:protein-glutamate methylesterase activity"/>
    <property type="evidence" value="ECO:0007669"/>
    <property type="project" value="UniProtKB-UniRule"/>
</dbReference>
<feature type="domain" description="Response regulatory" evidence="7">
    <location>
        <begin position="4"/>
        <end position="121"/>
    </location>
</feature>
<dbReference type="InterPro" id="IPR000673">
    <property type="entry name" value="Sig_transdc_resp-reg_Me-estase"/>
</dbReference>
<comment type="catalytic activity">
    <reaction evidence="4">
        <text>L-glutaminyl-[protein] + H2O = L-glutamyl-[protein] + NH4(+)</text>
        <dbReference type="Rhea" id="RHEA:16441"/>
        <dbReference type="Rhea" id="RHEA-COMP:10207"/>
        <dbReference type="Rhea" id="RHEA-COMP:10208"/>
        <dbReference type="ChEBI" id="CHEBI:15377"/>
        <dbReference type="ChEBI" id="CHEBI:28938"/>
        <dbReference type="ChEBI" id="CHEBI:29973"/>
        <dbReference type="ChEBI" id="CHEBI:30011"/>
        <dbReference type="EC" id="3.5.1.44"/>
    </reaction>
</comment>
<keyword evidence="4 6" id="KW-0597">Phosphoprotein</keyword>
<dbReference type="SUPFAM" id="SSF52172">
    <property type="entry name" value="CheY-like"/>
    <property type="match status" value="1"/>
</dbReference>
<dbReference type="PANTHER" id="PTHR42872">
    <property type="entry name" value="PROTEIN-GLUTAMATE METHYLESTERASE/PROTEIN-GLUTAMINE GLUTAMINASE"/>
    <property type="match status" value="1"/>
</dbReference>
<proteinExistence type="inferred from homology"/>
<dbReference type="PATRIC" id="fig|291169.3.peg.402"/>
<keyword evidence="2 4" id="KW-0378">Hydrolase</keyword>
<evidence type="ECO:0000256" key="2">
    <source>
        <dbReference type="ARBA" id="ARBA00022801"/>
    </source>
</evidence>
<dbReference type="GO" id="GO:0050568">
    <property type="term" value="F:protein-glutamine glutaminase activity"/>
    <property type="evidence" value="ECO:0007669"/>
    <property type="project" value="UniProtKB-UniRule"/>
</dbReference>
<comment type="function">
    <text evidence="4">Involved in chemotaxis. Part of a chemotaxis signal transduction system that modulates chemotaxis in response to various stimuli. Catalyzes the demethylation of specific methylglutamate residues introduced into the chemoreceptors (methyl-accepting chemotaxis proteins or MCP) by CheR. Also mediates the irreversible deamidation of specific glutamine residues to glutamic acid.</text>
</comment>
<gene>
    <name evidence="9" type="primary">cheB1</name>
    <name evidence="4" type="synonym">cheB</name>
    <name evidence="9" type="ORF">A9E74_00397</name>
</gene>
<accession>A0A1E3GWZ9</accession>
<feature type="active site" evidence="4 5">
    <location>
        <position position="291"/>
    </location>
</feature>
<dbReference type="Pfam" id="PF00072">
    <property type="entry name" value="Response_reg"/>
    <property type="match status" value="1"/>
</dbReference>
<comment type="subcellular location">
    <subcellularLocation>
        <location evidence="4">Cytoplasm</location>
    </subcellularLocation>
</comment>
<evidence type="ECO:0000256" key="3">
    <source>
        <dbReference type="ARBA" id="ARBA00048267"/>
    </source>
</evidence>